<evidence type="ECO:0000259" key="2">
    <source>
        <dbReference type="SMART" id="SM00860"/>
    </source>
</evidence>
<name>A0ABY9X9M6_9BACT</name>
<dbReference type="SUPFAM" id="SSF160631">
    <property type="entry name" value="SMI1/KNR4-like"/>
    <property type="match status" value="1"/>
</dbReference>
<evidence type="ECO:0000256" key="1">
    <source>
        <dbReference type="SAM" id="MobiDB-lite"/>
    </source>
</evidence>
<reference evidence="3 4" key="1">
    <citation type="submission" date="2019-08" db="EMBL/GenBank/DDBJ databases">
        <title>Archangium and Cystobacter genomes.</title>
        <authorList>
            <person name="Chen I.-C.K."/>
            <person name="Wielgoss S."/>
        </authorList>
    </citation>
    <scope>NUCLEOTIDE SEQUENCE [LARGE SCALE GENOMIC DNA]</scope>
    <source>
        <strain evidence="3 4">Cbm 6</strain>
    </source>
</reference>
<proteinExistence type="predicted"/>
<dbReference type="SMART" id="SM00860">
    <property type="entry name" value="SMI1_KNR4"/>
    <property type="match status" value="1"/>
</dbReference>
<dbReference type="Proteomes" id="UP001611383">
    <property type="component" value="Chromosome"/>
</dbReference>
<organism evidence="3 4">
    <name type="scientific">Archangium minus</name>
    <dbReference type="NCBI Taxonomy" id="83450"/>
    <lineage>
        <taxon>Bacteria</taxon>
        <taxon>Pseudomonadati</taxon>
        <taxon>Myxococcota</taxon>
        <taxon>Myxococcia</taxon>
        <taxon>Myxococcales</taxon>
        <taxon>Cystobacterineae</taxon>
        <taxon>Archangiaceae</taxon>
        <taxon>Archangium</taxon>
    </lineage>
</organism>
<feature type="region of interest" description="Disordered" evidence="1">
    <location>
        <begin position="1"/>
        <end position="24"/>
    </location>
</feature>
<accession>A0ABY9X9M6</accession>
<dbReference type="EMBL" id="CP043494">
    <property type="protein sequence ID" value="WNG52106.1"/>
    <property type="molecule type" value="Genomic_DNA"/>
</dbReference>
<dbReference type="RefSeq" id="WP_395812479.1">
    <property type="nucleotide sequence ID" value="NZ_CP043494.1"/>
</dbReference>
<dbReference type="InterPro" id="IPR018958">
    <property type="entry name" value="Knr4/Smi1-like_dom"/>
</dbReference>
<protein>
    <submittedName>
        <fullName evidence="3">SMI1/KNR4 family protein</fullName>
    </submittedName>
</protein>
<dbReference type="Gene3D" id="3.40.1580.10">
    <property type="entry name" value="SMI1/KNR4-like"/>
    <property type="match status" value="1"/>
</dbReference>
<dbReference type="InterPro" id="IPR037883">
    <property type="entry name" value="Knr4/Smi1-like_sf"/>
</dbReference>
<sequence>MTTPMSSLLEEVSRDHFPHPPATPEEIEEFERRVGWKLDPDLRAFYLHCNGARLFEPPPFSPFRILPLSEIERGRTAIFGEDDDQWGPASIYAICDVQDGDYVMVDVSRQVDSRYPLLDGWKEAWRNKEYIWPLASSFSAFLAKALRSNGRQFWLDSHEK</sequence>
<evidence type="ECO:0000313" key="3">
    <source>
        <dbReference type="EMBL" id="WNG52106.1"/>
    </source>
</evidence>
<feature type="domain" description="Knr4/Smi1-like" evidence="2">
    <location>
        <begin position="21"/>
        <end position="144"/>
    </location>
</feature>
<dbReference type="Pfam" id="PF09346">
    <property type="entry name" value="SMI1_KNR4"/>
    <property type="match status" value="1"/>
</dbReference>
<evidence type="ECO:0000313" key="4">
    <source>
        <dbReference type="Proteomes" id="UP001611383"/>
    </source>
</evidence>
<keyword evidence="4" id="KW-1185">Reference proteome</keyword>
<gene>
    <name evidence="3" type="ORF">F0U60_54375</name>
</gene>